<accession>A0ABT4V4R3</accession>
<name>A0ABT4V4R3_9PSEU</name>
<keyword evidence="2" id="KW-0489">Methyltransferase</keyword>
<dbReference type="InterPro" id="IPR029063">
    <property type="entry name" value="SAM-dependent_MTases_sf"/>
</dbReference>
<dbReference type="PANTHER" id="PTHR43861">
    <property type="entry name" value="TRANS-ACONITATE 2-METHYLTRANSFERASE-RELATED"/>
    <property type="match status" value="1"/>
</dbReference>
<evidence type="ECO:0000313" key="3">
    <source>
        <dbReference type="Proteomes" id="UP001210380"/>
    </source>
</evidence>
<evidence type="ECO:0000259" key="1">
    <source>
        <dbReference type="Pfam" id="PF08241"/>
    </source>
</evidence>
<feature type="domain" description="Methyltransferase type 11" evidence="1">
    <location>
        <begin position="98"/>
        <end position="189"/>
    </location>
</feature>
<dbReference type="EMBL" id="JAQGLA010000056">
    <property type="protein sequence ID" value="MDA3628957.1"/>
    <property type="molecule type" value="Genomic_DNA"/>
</dbReference>
<gene>
    <name evidence="2" type="ORF">OU415_26225</name>
</gene>
<dbReference type="RefSeq" id="WP_270951904.1">
    <property type="nucleotide sequence ID" value="NZ_JAQGLA010000056.1"/>
</dbReference>
<evidence type="ECO:0000313" key="2">
    <source>
        <dbReference type="EMBL" id="MDA3628957.1"/>
    </source>
</evidence>
<dbReference type="CDD" id="cd02440">
    <property type="entry name" value="AdoMet_MTases"/>
    <property type="match status" value="1"/>
</dbReference>
<dbReference type="Gene3D" id="3.40.50.150">
    <property type="entry name" value="Vaccinia Virus protein VP39"/>
    <property type="match status" value="1"/>
</dbReference>
<dbReference type="GO" id="GO:0008168">
    <property type="term" value="F:methyltransferase activity"/>
    <property type="evidence" value="ECO:0007669"/>
    <property type="project" value="UniProtKB-KW"/>
</dbReference>
<reference evidence="2 3" key="1">
    <citation type="submission" date="2022-11" db="EMBL/GenBank/DDBJ databases">
        <title>Draft genome sequence of Saccharopolyspora sp. WRP15-2 isolated from rhizosphere soils of wild rice in Thailand.</title>
        <authorList>
            <person name="Duangmal K."/>
            <person name="Kammanee S."/>
            <person name="Muangham S."/>
        </authorList>
    </citation>
    <scope>NUCLEOTIDE SEQUENCE [LARGE SCALE GENOMIC DNA]</scope>
    <source>
        <strain evidence="2 3">WRP15-2</strain>
    </source>
</reference>
<keyword evidence="3" id="KW-1185">Reference proteome</keyword>
<comment type="caution">
    <text evidence="2">The sequence shown here is derived from an EMBL/GenBank/DDBJ whole genome shotgun (WGS) entry which is preliminary data.</text>
</comment>
<sequence>MVYEHPLAYLLGLEGVALLRSFTGEHDREFVAARIAEVRRLIDDGSLADAAVEAERVDTVTGYRTWSGTYDDGRNSAFDFDEPVVEKILDGLPAGTAVDAACGTGRFAEILAGRGHRVVGVDSSPEMLERARERVPEGEFSVGDLTGLPVGDATADLVVCALALTHVPSLGPVFAEFARVLRPGGHLVISDMHPGRVMFGSVPTVRDAEGKPGRLVSHRHEIGDYLRVALPLGLQVRGFEEPALPGMPASGPAAAEPGPWDLWPWSLAAMVPEAAAAASADMPATMIWHFQLDDQE</sequence>
<dbReference type="Pfam" id="PF08241">
    <property type="entry name" value="Methyltransf_11"/>
    <property type="match status" value="1"/>
</dbReference>
<dbReference type="GO" id="GO:0032259">
    <property type="term" value="P:methylation"/>
    <property type="evidence" value="ECO:0007669"/>
    <property type="project" value="UniProtKB-KW"/>
</dbReference>
<protein>
    <submittedName>
        <fullName evidence="2">Class I SAM-dependent methyltransferase</fullName>
    </submittedName>
</protein>
<organism evidence="2 3">
    <name type="scientific">Saccharopolyspora oryzae</name>
    <dbReference type="NCBI Taxonomy" id="2997343"/>
    <lineage>
        <taxon>Bacteria</taxon>
        <taxon>Bacillati</taxon>
        <taxon>Actinomycetota</taxon>
        <taxon>Actinomycetes</taxon>
        <taxon>Pseudonocardiales</taxon>
        <taxon>Pseudonocardiaceae</taxon>
        <taxon>Saccharopolyspora</taxon>
    </lineage>
</organism>
<keyword evidence="2" id="KW-0808">Transferase</keyword>
<dbReference type="InterPro" id="IPR013216">
    <property type="entry name" value="Methyltransf_11"/>
</dbReference>
<dbReference type="SUPFAM" id="SSF53335">
    <property type="entry name" value="S-adenosyl-L-methionine-dependent methyltransferases"/>
    <property type="match status" value="1"/>
</dbReference>
<dbReference type="Proteomes" id="UP001210380">
    <property type="component" value="Unassembled WGS sequence"/>
</dbReference>
<proteinExistence type="predicted"/>